<dbReference type="SMART" id="SM00591">
    <property type="entry name" value="RWD"/>
    <property type="match status" value="1"/>
</dbReference>
<keyword evidence="6" id="KW-0472">Membrane</keyword>
<dbReference type="CDD" id="cd17917">
    <property type="entry name" value="DEXHc_RHA-like"/>
    <property type="match status" value="1"/>
</dbReference>
<feature type="domain" description="RWD" evidence="7">
    <location>
        <begin position="8"/>
        <end position="116"/>
    </location>
</feature>
<accession>A0AAD5U504</accession>
<proteinExistence type="predicted"/>
<reference evidence="10" key="1">
    <citation type="submission" date="2020-05" db="EMBL/GenBank/DDBJ databases">
        <title>Phylogenomic resolution of chytrid fungi.</title>
        <authorList>
            <person name="Stajich J.E."/>
            <person name="Amses K."/>
            <person name="Simmons R."/>
            <person name="Seto K."/>
            <person name="Myers J."/>
            <person name="Bonds A."/>
            <person name="Quandt C.A."/>
            <person name="Barry K."/>
            <person name="Liu P."/>
            <person name="Grigoriev I."/>
            <person name="Longcore J.E."/>
            <person name="James T.Y."/>
        </authorList>
    </citation>
    <scope>NUCLEOTIDE SEQUENCE</scope>
    <source>
        <strain evidence="10">JEL0476</strain>
    </source>
</reference>
<name>A0AAD5U504_9FUNG</name>
<dbReference type="GO" id="GO:0003724">
    <property type="term" value="F:RNA helicase activity"/>
    <property type="evidence" value="ECO:0007669"/>
    <property type="project" value="UniProtKB-EC"/>
</dbReference>
<organism evidence="10 11">
    <name type="scientific">Clydaea vesicula</name>
    <dbReference type="NCBI Taxonomy" id="447962"/>
    <lineage>
        <taxon>Eukaryota</taxon>
        <taxon>Fungi</taxon>
        <taxon>Fungi incertae sedis</taxon>
        <taxon>Chytridiomycota</taxon>
        <taxon>Chytridiomycota incertae sedis</taxon>
        <taxon>Chytridiomycetes</taxon>
        <taxon>Lobulomycetales</taxon>
        <taxon>Lobulomycetaceae</taxon>
        <taxon>Clydaea</taxon>
    </lineage>
</organism>
<keyword evidence="10" id="KW-0347">Helicase</keyword>
<evidence type="ECO:0000259" key="9">
    <source>
        <dbReference type="PROSITE" id="PS51194"/>
    </source>
</evidence>
<evidence type="ECO:0000256" key="4">
    <source>
        <dbReference type="ARBA" id="ARBA00047984"/>
    </source>
</evidence>
<feature type="region of interest" description="Disordered" evidence="5">
    <location>
        <begin position="147"/>
        <end position="169"/>
    </location>
</feature>
<keyword evidence="6" id="KW-0812">Transmembrane</keyword>
<dbReference type="GO" id="GO:0003723">
    <property type="term" value="F:RNA binding"/>
    <property type="evidence" value="ECO:0007669"/>
    <property type="project" value="TreeGrafter"/>
</dbReference>
<keyword evidence="6" id="KW-1133">Transmembrane helix</keyword>
<dbReference type="InterPro" id="IPR014001">
    <property type="entry name" value="Helicase_ATP-bd"/>
</dbReference>
<evidence type="ECO:0000256" key="1">
    <source>
        <dbReference type="ARBA" id="ARBA00012552"/>
    </source>
</evidence>
<evidence type="ECO:0000256" key="3">
    <source>
        <dbReference type="ARBA" id="ARBA00022840"/>
    </source>
</evidence>
<dbReference type="FunFam" id="3.40.50.300:FF:000500">
    <property type="entry name" value="ATP-dependent RNA helicase DHX29"/>
    <property type="match status" value="1"/>
</dbReference>
<evidence type="ECO:0000256" key="5">
    <source>
        <dbReference type="SAM" id="MobiDB-lite"/>
    </source>
</evidence>
<comment type="caution">
    <text evidence="10">The sequence shown here is derived from an EMBL/GenBank/DDBJ whole genome shotgun (WGS) entry which is preliminary data.</text>
</comment>
<evidence type="ECO:0000256" key="2">
    <source>
        <dbReference type="ARBA" id="ARBA00022741"/>
    </source>
</evidence>
<keyword evidence="3" id="KW-0067">ATP-binding</keyword>
<dbReference type="InterPro" id="IPR001650">
    <property type="entry name" value="Helicase_C-like"/>
</dbReference>
<dbReference type="PANTHER" id="PTHR18934:SF145">
    <property type="entry name" value="ATP-DEPENDENT RNA HELICASE DHX57-RELATED"/>
    <property type="match status" value="1"/>
</dbReference>
<dbReference type="EC" id="3.6.4.13" evidence="1"/>
<dbReference type="CDD" id="cd18791">
    <property type="entry name" value="SF2_C_RHA"/>
    <property type="match status" value="1"/>
</dbReference>
<evidence type="ECO:0000259" key="8">
    <source>
        <dbReference type="PROSITE" id="PS51192"/>
    </source>
</evidence>
<dbReference type="Gene3D" id="3.40.50.300">
    <property type="entry name" value="P-loop containing nucleotide triphosphate hydrolases"/>
    <property type="match status" value="2"/>
</dbReference>
<dbReference type="SMART" id="SM00490">
    <property type="entry name" value="HELICc"/>
    <property type="match status" value="1"/>
</dbReference>
<feature type="compositionally biased region" description="Basic residues" evidence="5">
    <location>
        <begin position="153"/>
        <end position="169"/>
    </location>
</feature>
<dbReference type="Gene3D" id="3.10.110.10">
    <property type="entry name" value="Ubiquitin Conjugating Enzyme"/>
    <property type="match status" value="1"/>
</dbReference>
<keyword evidence="11" id="KW-1185">Reference proteome</keyword>
<feature type="domain" description="Helicase ATP-binding" evidence="8">
    <location>
        <begin position="674"/>
        <end position="843"/>
    </location>
</feature>
<dbReference type="PROSITE" id="PS51194">
    <property type="entry name" value="HELICASE_CTER"/>
    <property type="match status" value="1"/>
</dbReference>
<evidence type="ECO:0000313" key="10">
    <source>
        <dbReference type="EMBL" id="KAJ3224617.1"/>
    </source>
</evidence>
<dbReference type="Proteomes" id="UP001211065">
    <property type="component" value="Unassembled WGS sequence"/>
</dbReference>
<dbReference type="InterPro" id="IPR016135">
    <property type="entry name" value="UBQ-conjugating_enzyme/RWD"/>
</dbReference>
<sequence>MDNPIWNSEVEVLQSIYGNECVKQQSNNSIIIKLFLAQGLVELGVEVDQFYPVAIPKYNVKTYWPVAAADHGGFCQLEYSALKTINEKFLEIHSTACGEVIIFEWVEFLSKHLEAISPNQADTSDCVIIEAACSEEDNEVLNTRINDSSSYTKHTKKKPKSKLKSKKANNRPVAAFSTVNVKKAEEVLEEPKKSDKQIADVDLNLLLESDNVNNVVLVKEDFDRIALHKIDDEFKKELEKKKKLGADLVKLKISDKVEFSIIELIREQFKSNWSSVRPVDLNLLKDSFNTAPNSNQTNLFKTLNLNYLRFEKVGFTRDVIENIMWESWGTSFSDSLDWESENENDDSVNLQYAKLKIEEDNLKIKGGKNGRKLKQLKEKLELLTSNKDFNVKVANEEFQKLTKPFIDRTKKKSKRPEWEIEVKEKDEIEMGDFFEKEEANVSMTLQPSKCKTVVIKNFAIASSWTGKSPKQFLTDWLSKNAKGCKLAFSSLPTNAGHRIKAYLKGNIKDFENKVAIMEESEIVMTLKEAENYASTKLLYLLLPNLPIYRNLPPPFRELWLDLVKVDENLEIDEKEKLNSQRLSFLTKLYNFIQPKIQDKLKLSQNFGSNKENFEHVEREYSKKGGKLERRNEKFNSTFANCKSIFEMNKLNRFYKQLLFKRQTLPVFSQREKIIKACSENTFVIISGETGSGKSTQVPQFLLENSFEILKEANLICTQPRRISAISIASRVSEEMGEREIGMDKSLIGYSIRLESKISETTRLTFCTTGILLRRMEIDPYLEKITHVIVDEVHERSLESDFLLLLLKKLVKVRNDLTVVLMSATADSQKFYEYFFDAHTPCICVDVPGRTFPVTTMYLEDAIQDTSYLLEEYSEYAVYDNRKISTAKLNVTSKGGKSIQTTVQWSGSDSDDKDDFFASDDFSSNKYNINTINTLKRIDISKINLELIERLIFKLHVEGPVDMNGDRGSILVFLPGYGEIKRLYDVIASNADRNNMTVLPLHSSLNSNQQALVFKPSHSGFRKVILSTNIAETGVTIPDVTYVIDTVKSREVSYDIKRHVTKLSEVFISKANCLQRRGRAGRVREGICYHLVPSKFFFMSLLPQRQPEIMRLPLEELCLRIRAIGYKLPFSQFLSDALDIPPLENVARSVDELMSVGAMVLFMVVIFNFVFRMNLKI</sequence>
<evidence type="ECO:0000313" key="11">
    <source>
        <dbReference type="Proteomes" id="UP001211065"/>
    </source>
</evidence>
<dbReference type="Pfam" id="PF00270">
    <property type="entry name" value="DEAD"/>
    <property type="match status" value="1"/>
</dbReference>
<feature type="transmembrane region" description="Helical" evidence="6">
    <location>
        <begin position="1152"/>
        <end position="1170"/>
    </location>
</feature>
<keyword evidence="2" id="KW-0547">Nucleotide-binding</keyword>
<dbReference type="GO" id="GO:0005524">
    <property type="term" value="F:ATP binding"/>
    <property type="evidence" value="ECO:0007669"/>
    <property type="project" value="UniProtKB-KW"/>
</dbReference>
<keyword evidence="10" id="KW-0378">Hydrolase</keyword>
<dbReference type="Pfam" id="PF00271">
    <property type="entry name" value="Helicase_C"/>
    <property type="match status" value="1"/>
</dbReference>
<dbReference type="PROSITE" id="PS51192">
    <property type="entry name" value="HELICASE_ATP_BIND_1"/>
    <property type="match status" value="1"/>
</dbReference>
<gene>
    <name evidence="10" type="primary">DHX29</name>
    <name evidence="10" type="ORF">HK099_008162</name>
</gene>
<dbReference type="InterPro" id="IPR027417">
    <property type="entry name" value="P-loop_NTPase"/>
</dbReference>
<dbReference type="Pfam" id="PF05773">
    <property type="entry name" value="RWD"/>
    <property type="match status" value="1"/>
</dbReference>
<evidence type="ECO:0000256" key="6">
    <source>
        <dbReference type="SAM" id="Phobius"/>
    </source>
</evidence>
<dbReference type="SMART" id="SM00487">
    <property type="entry name" value="DEXDc"/>
    <property type="match status" value="1"/>
</dbReference>
<evidence type="ECO:0000259" key="7">
    <source>
        <dbReference type="PROSITE" id="PS50908"/>
    </source>
</evidence>
<feature type="domain" description="Helicase C-terminal" evidence="9">
    <location>
        <begin position="946"/>
        <end position="1124"/>
    </location>
</feature>
<dbReference type="PANTHER" id="PTHR18934">
    <property type="entry name" value="ATP-DEPENDENT RNA HELICASE"/>
    <property type="match status" value="1"/>
</dbReference>
<protein>
    <recommendedName>
        <fullName evidence="1">RNA helicase</fullName>
        <ecNumber evidence="1">3.6.4.13</ecNumber>
    </recommendedName>
</protein>
<dbReference type="InterPro" id="IPR006575">
    <property type="entry name" value="RWD_dom"/>
</dbReference>
<dbReference type="InterPro" id="IPR011545">
    <property type="entry name" value="DEAD/DEAH_box_helicase_dom"/>
</dbReference>
<dbReference type="AlphaFoldDB" id="A0AAD5U504"/>
<dbReference type="SUPFAM" id="SSF54495">
    <property type="entry name" value="UBC-like"/>
    <property type="match status" value="1"/>
</dbReference>
<dbReference type="EMBL" id="JADGJW010000087">
    <property type="protein sequence ID" value="KAJ3224617.1"/>
    <property type="molecule type" value="Genomic_DNA"/>
</dbReference>
<dbReference type="SUPFAM" id="SSF52540">
    <property type="entry name" value="P-loop containing nucleoside triphosphate hydrolases"/>
    <property type="match status" value="1"/>
</dbReference>
<dbReference type="PROSITE" id="PS50908">
    <property type="entry name" value="RWD"/>
    <property type="match status" value="1"/>
</dbReference>
<comment type="catalytic activity">
    <reaction evidence="4">
        <text>ATP + H2O = ADP + phosphate + H(+)</text>
        <dbReference type="Rhea" id="RHEA:13065"/>
        <dbReference type="ChEBI" id="CHEBI:15377"/>
        <dbReference type="ChEBI" id="CHEBI:15378"/>
        <dbReference type="ChEBI" id="CHEBI:30616"/>
        <dbReference type="ChEBI" id="CHEBI:43474"/>
        <dbReference type="ChEBI" id="CHEBI:456216"/>
        <dbReference type="EC" id="3.6.4.13"/>
    </reaction>
</comment>